<keyword evidence="4" id="KW-1185">Reference proteome</keyword>
<evidence type="ECO:0000313" key="4">
    <source>
        <dbReference type="Proteomes" id="UP000774617"/>
    </source>
</evidence>
<sequence length="169" mass="18908">MRFEITLLALIAAVAYAAPAPIPEANPADVDNADVDSVDTNKLVADHPTWDPKLNAPPSKEFLVLWEKYKLLHPLPQQPTDWSPKKKIDWKREAEPAPEAEAVAVAPDNKDVDNYWPRPNWQPNPSSPDVQITQQQYLQYLQYLQNSGNTFNGGILNNVLSGNNLDISL</sequence>
<dbReference type="EMBL" id="JAGTJR010000007">
    <property type="protein sequence ID" value="KAH7057237.1"/>
    <property type="molecule type" value="Genomic_DNA"/>
</dbReference>
<evidence type="ECO:0000313" key="3">
    <source>
        <dbReference type="EMBL" id="KAH7057237.1"/>
    </source>
</evidence>
<protein>
    <submittedName>
        <fullName evidence="3">Uncharacterized protein</fullName>
    </submittedName>
</protein>
<gene>
    <name evidence="3" type="ORF">B0J12DRAFT_653774</name>
</gene>
<dbReference type="Proteomes" id="UP000774617">
    <property type="component" value="Unassembled WGS sequence"/>
</dbReference>
<organism evidence="3 4">
    <name type="scientific">Macrophomina phaseolina</name>
    <dbReference type="NCBI Taxonomy" id="35725"/>
    <lineage>
        <taxon>Eukaryota</taxon>
        <taxon>Fungi</taxon>
        <taxon>Dikarya</taxon>
        <taxon>Ascomycota</taxon>
        <taxon>Pezizomycotina</taxon>
        <taxon>Dothideomycetes</taxon>
        <taxon>Dothideomycetes incertae sedis</taxon>
        <taxon>Botryosphaeriales</taxon>
        <taxon>Botryosphaeriaceae</taxon>
        <taxon>Macrophomina</taxon>
    </lineage>
</organism>
<reference evidence="3 4" key="1">
    <citation type="journal article" date="2021" name="Nat. Commun.">
        <title>Genetic determinants of endophytism in the Arabidopsis root mycobiome.</title>
        <authorList>
            <person name="Mesny F."/>
            <person name="Miyauchi S."/>
            <person name="Thiergart T."/>
            <person name="Pickel B."/>
            <person name="Atanasova L."/>
            <person name="Karlsson M."/>
            <person name="Huettel B."/>
            <person name="Barry K.W."/>
            <person name="Haridas S."/>
            <person name="Chen C."/>
            <person name="Bauer D."/>
            <person name="Andreopoulos W."/>
            <person name="Pangilinan J."/>
            <person name="LaButti K."/>
            <person name="Riley R."/>
            <person name="Lipzen A."/>
            <person name="Clum A."/>
            <person name="Drula E."/>
            <person name="Henrissat B."/>
            <person name="Kohler A."/>
            <person name="Grigoriev I.V."/>
            <person name="Martin F.M."/>
            <person name="Hacquard S."/>
        </authorList>
    </citation>
    <scope>NUCLEOTIDE SEQUENCE [LARGE SCALE GENOMIC DNA]</scope>
    <source>
        <strain evidence="3 4">MPI-SDFR-AT-0080</strain>
    </source>
</reference>
<comment type="caution">
    <text evidence="3">The sequence shown here is derived from an EMBL/GenBank/DDBJ whole genome shotgun (WGS) entry which is preliminary data.</text>
</comment>
<keyword evidence="2" id="KW-0732">Signal</keyword>
<feature type="compositionally biased region" description="Basic and acidic residues" evidence="1">
    <location>
        <begin position="83"/>
        <end position="95"/>
    </location>
</feature>
<evidence type="ECO:0000256" key="1">
    <source>
        <dbReference type="SAM" id="MobiDB-lite"/>
    </source>
</evidence>
<feature type="chain" id="PRO_5045440009" evidence="2">
    <location>
        <begin position="18"/>
        <end position="169"/>
    </location>
</feature>
<accession>A0ABQ8GIY6</accession>
<feature type="signal peptide" evidence="2">
    <location>
        <begin position="1"/>
        <end position="17"/>
    </location>
</feature>
<proteinExistence type="predicted"/>
<evidence type="ECO:0000256" key="2">
    <source>
        <dbReference type="SAM" id="SignalP"/>
    </source>
</evidence>
<name>A0ABQ8GIY6_9PEZI</name>
<feature type="region of interest" description="Disordered" evidence="1">
    <location>
        <begin position="80"/>
        <end position="103"/>
    </location>
</feature>